<keyword evidence="2 4" id="KW-0251">Elongation factor</keyword>
<dbReference type="PROSITE" id="PS00825">
    <property type="entry name" value="EF1BD_2"/>
    <property type="match status" value="1"/>
</dbReference>
<name>A0ABQ7SAX1_9ACAR</name>
<dbReference type="SMART" id="SM00888">
    <property type="entry name" value="EF1_GNE"/>
    <property type="match status" value="1"/>
</dbReference>
<keyword evidence="3 4" id="KW-0648">Protein biosynthesis</keyword>
<dbReference type="Pfam" id="PF00736">
    <property type="entry name" value="EF1_GNE"/>
    <property type="match status" value="1"/>
</dbReference>
<dbReference type="InterPro" id="IPR036219">
    <property type="entry name" value="eEF-1beta-like_sf"/>
</dbReference>
<protein>
    <recommendedName>
        <fullName evidence="5">GST C-terminal domain-containing protein</fullName>
    </recommendedName>
</protein>
<dbReference type="InterPro" id="IPR053836">
    <property type="entry name" value="Arc1-like_N"/>
</dbReference>
<dbReference type="InterPro" id="IPR014038">
    <property type="entry name" value="EF1B_bsu/dsu_GNE"/>
</dbReference>
<evidence type="ECO:0000256" key="4">
    <source>
        <dbReference type="RuleBase" id="RU003791"/>
    </source>
</evidence>
<dbReference type="EMBL" id="JAIFTH010000122">
    <property type="protein sequence ID" value="KAG9510553.1"/>
    <property type="molecule type" value="Genomic_DNA"/>
</dbReference>
<dbReference type="InterPro" id="IPR010987">
    <property type="entry name" value="Glutathione-S-Trfase_C-like"/>
</dbReference>
<reference evidence="6 7" key="1">
    <citation type="submission" date="2020-10" db="EMBL/GenBank/DDBJ databases">
        <authorList>
            <person name="Klimov P.B."/>
            <person name="Dyachkov S.M."/>
            <person name="Chetverikov P.E."/>
        </authorList>
    </citation>
    <scope>NUCLEOTIDE SEQUENCE [LARGE SCALE GENOMIC DNA]</scope>
    <source>
        <strain evidence="6">BMOC 18-1129-001#AD2665</strain>
        <tissue evidence="6">Entire mites</tissue>
    </source>
</reference>
<accession>A0ABQ7SAX1</accession>
<dbReference type="InterPro" id="IPR036282">
    <property type="entry name" value="Glutathione-S-Trfase_C_sf"/>
</dbReference>
<evidence type="ECO:0000256" key="2">
    <source>
        <dbReference type="ARBA" id="ARBA00022768"/>
    </source>
</evidence>
<dbReference type="InterPro" id="IPR049720">
    <property type="entry name" value="EF1B_bsu/dsu"/>
</dbReference>
<organism evidence="6 7">
    <name type="scientific">Fragariocoptes setiger</name>
    <dbReference type="NCBI Taxonomy" id="1670756"/>
    <lineage>
        <taxon>Eukaryota</taxon>
        <taxon>Metazoa</taxon>
        <taxon>Ecdysozoa</taxon>
        <taxon>Arthropoda</taxon>
        <taxon>Chelicerata</taxon>
        <taxon>Arachnida</taxon>
        <taxon>Acari</taxon>
        <taxon>Acariformes</taxon>
        <taxon>Trombidiformes</taxon>
        <taxon>Prostigmata</taxon>
        <taxon>Eupodina</taxon>
        <taxon>Eriophyoidea</taxon>
        <taxon>Phytoptidae</taxon>
        <taxon>Fragariocoptes</taxon>
    </lineage>
</organism>
<comment type="caution">
    <text evidence="6">The sequence shown here is derived from an EMBL/GenBank/DDBJ whole genome shotgun (WGS) entry which is preliminary data.</text>
</comment>
<dbReference type="Gene3D" id="1.20.1050.10">
    <property type="match status" value="1"/>
</dbReference>
<gene>
    <name evidence="6" type="ORF">GZH46_00896</name>
</gene>
<dbReference type="PANTHER" id="PTHR11595">
    <property type="entry name" value="EF-HAND AND COILED-COIL DOMAIN-CONTAINING FAMILY MEMBER"/>
    <property type="match status" value="1"/>
</dbReference>
<evidence type="ECO:0000256" key="3">
    <source>
        <dbReference type="ARBA" id="ARBA00022917"/>
    </source>
</evidence>
<dbReference type="PROSITE" id="PS50405">
    <property type="entry name" value="GST_CTER"/>
    <property type="match status" value="1"/>
</dbReference>
<dbReference type="Pfam" id="PF21972">
    <property type="entry name" value="Arc1p_N_like"/>
    <property type="match status" value="1"/>
</dbReference>
<keyword evidence="7" id="KW-1185">Reference proteome</keyword>
<proteinExistence type="inferred from homology"/>
<evidence type="ECO:0000259" key="5">
    <source>
        <dbReference type="PROSITE" id="PS50405"/>
    </source>
</evidence>
<dbReference type="CDD" id="cd00292">
    <property type="entry name" value="EF1B"/>
    <property type="match status" value="1"/>
</dbReference>
<evidence type="ECO:0000256" key="1">
    <source>
        <dbReference type="ARBA" id="ARBA00007411"/>
    </source>
</evidence>
<comment type="similarity">
    <text evidence="1 4">Belongs to the EF-1-beta/EF-1-delta family.</text>
</comment>
<dbReference type="SUPFAM" id="SSF47616">
    <property type="entry name" value="GST C-terminal domain-like"/>
    <property type="match status" value="1"/>
</dbReference>
<feature type="domain" description="GST C-terminal" evidence="5">
    <location>
        <begin position="1"/>
        <end position="95"/>
    </location>
</feature>
<dbReference type="Proteomes" id="UP000825002">
    <property type="component" value="Unassembled WGS sequence"/>
</dbReference>
<evidence type="ECO:0000313" key="7">
    <source>
        <dbReference type="Proteomes" id="UP000825002"/>
    </source>
</evidence>
<dbReference type="InterPro" id="IPR001326">
    <property type="entry name" value="Transl_elong_EF1B_B/D_CS"/>
</dbReference>
<dbReference type="SUPFAM" id="SSF54984">
    <property type="entry name" value="eEF-1beta-like"/>
    <property type="match status" value="1"/>
</dbReference>
<evidence type="ECO:0000313" key="6">
    <source>
        <dbReference type="EMBL" id="KAG9510553.1"/>
    </source>
</evidence>
<dbReference type="Gene3D" id="3.30.70.60">
    <property type="match status" value="1"/>
</dbReference>
<dbReference type="InterPro" id="IPR014717">
    <property type="entry name" value="Transl_elong_EF1B/ribsomal_bS6"/>
</dbReference>
<feature type="non-terminal residue" evidence="6">
    <location>
        <position position="1"/>
    </location>
</feature>
<dbReference type="PANTHER" id="PTHR11595:SF21">
    <property type="entry name" value="ELONGATION FACTOR 1-BETA"/>
    <property type="match status" value="1"/>
</dbReference>
<sequence length="225" mass="24865">MANLGALDKFFEDKTFISGQRLSAVDLAFVSSLQYLYSKNVVDSKEIAKYRHFNRYYNTIVAQDEFKNASDLAMFKSGPAAKAGDACCMRPKAAAPVQPADDDELDLFDSGDDEEAEKARADRVKAYQEKKAAKPAVIAKSSVIIDVKPWDDTTDLKEIEKHVRSITKDGLVWGASKTVPLAFGVSKLQIVAVIEDAKVSVDDITEQIEEYELVQSTDIAAFQKI</sequence>